<dbReference type="Proteomes" id="UP000297839">
    <property type="component" value="Unassembled WGS sequence"/>
</dbReference>
<evidence type="ECO:0000313" key="1">
    <source>
        <dbReference type="EMBL" id="TFY98843.1"/>
    </source>
</evidence>
<sequence>MYAQASVGIDLFELGEPLDLFKEIQAAAAEYERAPSSRLLLFLLFALNHLREWIANAGFEVLESKRQSRGLEPNELLFYELWTMEEFRLINSLCNRSKHHVTRGGSKTSVTQGMTCNSPCTDSLGQTYYRIDGVDSRAVFAPVIRKYWEWFHPAG</sequence>
<reference evidence="1 2" key="1">
    <citation type="submission" date="2019-03" db="EMBL/GenBank/DDBJ databases">
        <title>Ramlibacter sp. 18x22-1, whole genome shotgun sequence.</title>
        <authorList>
            <person name="Zhang X."/>
            <person name="Feng G."/>
            <person name="Zhu H."/>
        </authorList>
    </citation>
    <scope>NUCLEOTIDE SEQUENCE [LARGE SCALE GENOMIC DNA]</scope>
    <source>
        <strain evidence="1 2">18x22-1</strain>
    </source>
</reference>
<dbReference type="EMBL" id="SMLK01000005">
    <property type="protein sequence ID" value="TFY98843.1"/>
    <property type="molecule type" value="Genomic_DNA"/>
</dbReference>
<dbReference type="OrthoDB" id="9255598at2"/>
<dbReference type="AlphaFoldDB" id="A0A4Z0BK89"/>
<gene>
    <name evidence="1" type="ORF">EZ216_14815</name>
</gene>
<name>A0A4Z0BK89_9BURK</name>
<dbReference type="RefSeq" id="WP_135250562.1">
    <property type="nucleotide sequence ID" value="NZ_SMLK01000005.1"/>
</dbReference>
<protein>
    <submittedName>
        <fullName evidence="1">Uncharacterized protein</fullName>
    </submittedName>
</protein>
<accession>A0A4Z0BK89</accession>
<evidence type="ECO:0000313" key="2">
    <source>
        <dbReference type="Proteomes" id="UP000297839"/>
    </source>
</evidence>
<proteinExistence type="predicted"/>
<keyword evidence="2" id="KW-1185">Reference proteome</keyword>
<comment type="caution">
    <text evidence="1">The sequence shown here is derived from an EMBL/GenBank/DDBJ whole genome shotgun (WGS) entry which is preliminary data.</text>
</comment>
<organism evidence="1 2">
    <name type="scientific">Ramlibacter humi</name>
    <dbReference type="NCBI Taxonomy" id="2530451"/>
    <lineage>
        <taxon>Bacteria</taxon>
        <taxon>Pseudomonadati</taxon>
        <taxon>Pseudomonadota</taxon>
        <taxon>Betaproteobacteria</taxon>
        <taxon>Burkholderiales</taxon>
        <taxon>Comamonadaceae</taxon>
        <taxon>Ramlibacter</taxon>
    </lineage>
</organism>